<dbReference type="SUPFAM" id="SSF56601">
    <property type="entry name" value="beta-lactamase/transpeptidase-like"/>
    <property type="match status" value="1"/>
</dbReference>
<dbReference type="Pfam" id="PF00144">
    <property type="entry name" value="Beta-lactamase"/>
    <property type="match status" value="1"/>
</dbReference>
<dbReference type="EMBL" id="LSBJ02000003">
    <property type="protein sequence ID" value="OAQ68699.2"/>
    <property type="molecule type" value="Genomic_DNA"/>
</dbReference>
<dbReference type="Proteomes" id="UP000078397">
    <property type="component" value="Unassembled WGS sequence"/>
</dbReference>
<dbReference type="InterPro" id="IPR050789">
    <property type="entry name" value="Diverse_Enzym_Activities"/>
</dbReference>
<feature type="domain" description="Beta-lactamase-related" evidence="3">
    <location>
        <begin position="1"/>
        <end position="302"/>
    </location>
</feature>
<comment type="similarity">
    <text evidence="1">Belongs to the class-A beta-lactamase family.</text>
</comment>
<protein>
    <submittedName>
        <fullName evidence="4">Beta-lactamase</fullName>
    </submittedName>
</protein>
<evidence type="ECO:0000313" key="5">
    <source>
        <dbReference type="Proteomes" id="UP000078397"/>
    </source>
</evidence>
<dbReference type="GeneID" id="28848165"/>
<keyword evidence="2" id="KW-0378">Hydrolase</keyword>
<dbReference type="InterPro" id="IPR001466">
    <property type="entry name" value="Beta-lactam-related"/>
</dbReference>
<evidence type="ECO:0000256" key="1">
    <source>
        <dbReference type="ARBA" id="ARBA00009009"/>
    </source>
</evidence>
<reference evidence="4 5" key="1">
    <citation type="journal article" date="2016" name="PLoS Pathog.">
        <title>Biosynthesis of antibiotic leucinostatins in bio-control fungus Purpureocillium lilacinum and their inhibition on phytophthora revealed by genome mining.</title>
        <authorList>
            <person name="Wang G."/>
            <person name="Liu Z."/>
            <person name="Lin R."/>
            <person name="Li E."/>
            <person name="Mao Z."/>
            <person name="Ling J."/>
            <person name="Yang Y."/>
            <person name="Yin W.B."/>
            <person name="Xie B."/>
        </authorList>
    </citation>
    <scope>NUCLEOTIDE SEQUENCE [LARGE SCALE GENOMIC DNA]</scope>
    <source>
        <strain evidence="4">170</strain>
    </source>
</reference>
<dbReference type="KEGG" id="pchm:VFPPC_04904"/>
<evidence type="ECO:0000259" key="3">
    <source>
        <dbReference type="Pfam" id="PF00144"/>
    </source>
</evidence>
<dbReference type="PANTHER" id="PTHR43283">
    <property type="entry name" value="BETA-LACTAMASE-RELATED"/>
    <property type="match status" value="1"/>
</dbReference>
<keyword evidence="5" id="KW-1185">Reference proteome</keyword>
<dbReference type="Gene3D" id="3.40.710.10">
    <property type="entry name" value="DD-peptidase/beta-lactamase superfamily"/>
    <property type="match status" value="1"/>
</dbReference>
<proteinExistence type="inferred from homology"/>
<evidence type="ECO:0000313" key="4">
    <source>
        <dbReference type="EMBL" id="OAQ68699.2"/>
    </source>
</evidence>
<dbReference type="OrthoDB" id="428260at2759"/>
<accession>A0A179FUL9</accession>
<name>A0A179FUL9_METCM</name>
<dbReference type="AlphaFoldDB" id="A0A179FUL9"/>
<dbReference type="InterPro" id="IPR012338">
    <property type="entry name" value="Beta-lactam/transpept-like"/>
</dbReference>
<organism evidence="4 5">
    <name type="scientific">Pochonia chlamydosporia 170</name>
    <dbReference type="NCBI Taxonomy" id="1380566"/>
    <lineage>
        <taxon>Eukaryota</taxon>
        <taxon>Fungi</taxon>
        <taxon>Dikarya</taxon>
        <taxon>Ascomycota</taxon>
        <taxon>Pezizomycotina</taxon>
        <taxon>Sordariomycetes</taxon>
        <taxon>Hypocreomycetidae</taxon>
        <taxon>Hypocreales</taxon>
        <taxon>Clavicipitaceae</taxon>
        <taxon>Pochonia</taxon>
    </lineage>
</organism>
<sequence>MQAVQNGLITLDDDVRELVPDVNKIQLLRGFKEDEKPILEETNTPITLRMLLANTVGLPYDTNDTDILRWSKAIGRKEIHLNWTLSAITTAFIFPPGEGWVYGIANDWAALVLERVTGKSLGTYMQEQIFDPLGMHDTGFWPERLPQTQDRTVQSSFRKGASLTPFNIPLPKEHELESGGAGLFTTAHDYALFLKAFLGGMLLNEDTMDGMFKDQLDVVQRKMLQETVYKPDIQPAFAPEFPTGFPISSGIGGLINLEDIPGKRKAWSMEWTGALNSRWWVDRESGIAAVMVVNVMPHGDSVPGALYDELERAVYGELLS</sequence>
<evidence type="ECO:0000256" key="2">
    <source>
        <dbReference type="ARBA" id="ARBA00022801"/>
    </source>
</evidence>
<dbReference type="STRING" id="1380566.A0A179FUL9"/>
<dbReference type="GO" id="GO:0016787">
    <property type="term" value="F:hydrolase activity"/>
    <property type="evidence" value="ECO:0007669"/>
    <property type="project" value="UniProtKB-KW"/>
</dbReference>
<gene>
    <name evidence="4" type="ORF">VFPPC_04904</name>
</gene>
<comment type="caution">
    <text evidence="4">The sequence shown here is derived from an EMBL/GenBank/DDBJ whole genome shotgun (WGS) entry which is preliminary data.</text>
</comment>
<dbReference type="RefSeq" id="XP_018145549.2">
    <property type="nucleotide sequence ID" value="XM_018284171.2"/>
</dbReference>
<dbReference type="PANTHER" id="PTHR43283:SF17">
    <property type="entry name" value="(LOVD), PUTATIVE (AFU_ORTHOLOGUE AFUA_5G00920)-RELATED"/>
    <property type="match status" value="1"/>
</dbReference>